<keyword evidence="1 2" id="KW-0238">DNA-binding</keyword>
<sequence>MARDAEQTRRRLLEAATAEFSGYGIAGARVDRIAAAAGCNKAMIYSYFGSKEQLFDAVFDERTKAFFAAVPFDAGELAGYTGRAFDYYEDHPETLRLSTWYRLERPADEHLRAITEANDVRLGEIGRAQQAGEVPGHYSPVQLVVLVQALSAAWHTTNPELGPRLPADRAERRRTLVEAVQGLLARK</sequence>
<dbReference type="PROSITE" id="PS50977">
    <property type="entry name" value="HTH_TETR_2"/>
    <property type="match status" value="1"/>
</dbReference>
<dbReference type="InterPro" id="IPR036271">
    <property type="entry name" value="Tet_transcr_reg_TetR-rel_C_sf"/>
</dbReference>
<dbReference type="InterPro" id="IPR009057">
    <property type="entry name" value="Homeodomain-like_sf"/>
</dbReference>
<dbReference type="PANTHER" id="PTHR30328">
    <property type="entry name" value="TRANSCRIPTIONAL REPRESSOR"/>
    <property type="match status" value="1"/>
</dbReference>
<proteinExistence type="predicted"/>
<evidence type="ECO:0000259" key="3">
    <source>
        <dbReference type="PROSITE" id="PS50977"/>
    </source>
</evidence>
<feature type="domain" description="HTH tetR-type" evidence="3">
    <location>
        <begin position="6"/>
        <end position="66"/>
    </location>
</feature>
<dbReference type="InterPro" id="IPR050109">
    <property type="entry name" value="HTH-type_TetR-like_transc_reg"/>
</dbReference>
<dbReference type="AlphaFoldDB" id="A0A1H8Q8R6"/>
<dbReference type="Proteomes" id="UP000198582">
    <property type="component" value="Unassembled WGS sequence"/>
</dbReference>
<organism evidence="4 5">
    <name type="scientific">Amycolatopsis saalfeldensis</name>
    <dbReference type="NCBI Taxonomy" id="394193"/>
    <lineage>
        <taxon>Bacteria</taxon>
        <taxon>Bacillati</taxon>
        <taxon>Actinomycetota</taxon>
        <taxon>Actinomycetes</taxon>
        <taxon>Pseudonocardiales</taxon>
        <taxon>Pseudonocardiaceae</taxon>
        <taxon>Amycolatopsis</taxon>
    </lineage>
</organism>
<dbReference type="InterPro" id="IPR001647">
    <property type="entry name" value="HTH_TetR"/>
</dbReference>
<dbReference type="Pfam" id="PF17926">
    <property type="entry name" value="TetR_C_21"/>
    <property type="match status" value="1"/>
</dbReference>
<keyword evidence="5" id="KW-1185">Reference proteome</keyword>
<dbReference type="GO" id="GO:0006355">
    <property type="term" value="P:regulation of DNA-templated transcription"/>
    <property type="evidence" value="ECO:0007669"/>
    <property type="project" value="UniProtKB-ARBA"/>
</dbReference>
<evidence type="ECO:0000256" key="1">
    <source>
        <dbReference type="ARBA" id="ARBA00023125"/>
    </source>
</evidence>
<dbReference type="GO" id="GO:0003677">
    <property type="term" value="F:DNA binding"/>
    <property type="evidence" value="ECO:0007669"/>
    <property type="project" value="UniProtKB-UniRule"/>
</dbReference>
<dbReference type="PANTHER" id="PTHR30328:SF54">
    <property type="entry name" value="HTH-TYPE TRANSCRIPTIONAL REPRESSOR SCO4008"/>
    <property type="match status" value="1"/>
</dbReference>
<dbReference type="SUPFAM" id="SSF48498">
    <property type="entry name" value="Tetracyclin repressor-like, C-terminal domain"/>
    <property type="match status" value="1"/>
</dbReference>
<evidence type="ECO:0000256" key="2">
    <source>
        <dbReference type="PROSITE-ProRule" id="PRU00335"/>
    </source>
</evidence>
<dbReference type="OrthoDB" id="4726108at2"/>
<dbReference type="InterPro" id="IPR041467">
    <property type="entry name" value="Sco4008_C"/>
</dbReference>
<evidence type="ECO:0000313" key="5">
    <source>
        <dbReference type="Proteomes" id="UP000198582"/>
    </source>
</evidence>
<dbReference type="PRINTS" id="PR00455">
    <property type="entry name" value="HTHTETR"/>
</dbReference>
<feature type="DNA-binding region" description="H-T-H motif" evidence="2">
    <location>
        <begin position="29"/>
        <end position="48"/>
    </location>
</feature>
<dbReference type="Gene3D" id="1.10.357.10">
    <property type="entry name" value="Tetracycline Repressor, domain 2"/>
    <property type="match status" value="1"/>
</dbReference>
<name>A0A1H8Q8R6_9PSEU</name>
<dbReference type="SUPFAM" id="SSF46689">
    <property type="entry name" value="Homeodomain-like"/>
    <property type="match status" value="1"/>
</dbReference>
<protein>
    <submittedName>
        <fullName evidence="4">DNA-binding transcriptional regulator, AcrR family</fullName>
    </submittedName>
</protein>
<dbReference type="Pfam" id="PF00440">
    <property type="entry name" value="TetR_N"/>
    <property type="match status" value="1"/>
</dbReference>
<dbReference type="EMBL" id="FOEF01000001">
    <property type="protein sequence ID" value="SEO50619.1"/>
    <property type="molecule type" value="Genomic_DNA"/>
</dbReference>
<dbReference type="RefSeq" id="WP_091611195.1">
    <property type="nucleotide sequence ID" value="NZ_FOEF01000001.1"/>
</dbReference>
<accession>A0A1H8Q8R6</accession>
<reference evidence="4 5" key="1">
    <citation type="submission" date="2016-10" db="EMBL/GenBank/DDBJ databases">
        <authorList>
            <person name="de Groot N.N."/>
        </authorList>
    </citation>
    <scope>NUCLEOTIDE SEQUENCE [LARGE SCALE GENOMIC DNA]</scope>
    <source>
        <strain evidence="4 5">DSM 44993</strain>
    </source>
</reference>
<gene>
    <name evidence="4" type="ORF">SAMN04489732_101253</name>
</gene>
<evidence type="ECO:0000313" key="4">
    <source>
        <dbReference type="EMBL" id="SEO50619.1"/>
    </source>
</evidence>